<dbReference type="AlphaFoldDB" id="A0A0F9IWD5"/>
<accession>A0A0F9IWD5</accession>
<gene>
    <name evidence="1" type="ORF">LCGC14_1828410</name>
</gene>
<evidence type="ECO:0000313" key="1">
    <source>
        <dbReference type="EMBL" id="KKL98040.1"/>
    </source>
</evidence>
<dbReference type="InterPro" id="IPR016024">
    <property type="entry name" value="ARM-type_fold"/>
</dbReference>
<dbReference type="Pfam" id="PF13646">
    <property type="entry name" value="HEAT_2"/>
    <property type="match status" value="1"/>
</dbReference>
<sequence length="448" mass="50351">MRLTLIVGIVLTIFPLRVIATGEEEKVGEKIKEAITIFIGGSSRERVGAAGDLAMFKPEDLITYRAWGPFTKVLKEVDSPQVQQAVVEALGVQGSDASEFDKRKIIDLIVKTIKNENMHSVVRARAIVIIGPLMSRVDAQYKGMKTKSYGRGIISPLESKDVSERGLLGSYLEKQLDANDTILSKAIMETLNLWNWDLGAHIWKNVITDDPGPRRRAIKALKNQIILKGRKISPVEARDLLYIIDNDQRNKDLRIDLINLLTFAVKNGSKINIADTLDRIIKKNSDHQVTFAAVNAIGRTGDPNLMRLLLKVFDKYKDNGDAESIVIRSATCSAAGDYITLPRKYEGYFVRYRRNFEKLSEMLVEALIKDNSSLVRKEAAYALGNMTSKKFDRRKPVAALIEVVNDPDQSVAKAVLDSLKFLTVQDFGKDTKAWQRWYQANQRDLIAK</sequence>
<dbReference type="Gene3D" id="1.25.10.10">
    <property type="entry name" value="Leucine-rich Repeat Variant"/>
    <property type="match status" value="1"/>
</dbReference>
<name>A0A0F9IWD5_9ZZZZ</name>
<dbReference type="InterPro" id="IPR011989">
    <property type="entry name" value="ARM-like"/>
</dbReference>
<proteinExistence type="predicted"/>
<dbReference type="EMBL" id="LAZR01018016">
    <property type="protein sequence ID" value="KKL98040.1"/>
    <property type="molecule type" value="Genomic_DNA"/>
</dbReference>
<comment type="caution">
    <text evidence="1">The sequence shown here is derived from an EMBL/GenBank/DDBJ whole genome shotgun (WGS) entry which is preliminary data.</text>
</comment>
<dbReference type="SUPFAM" id="SSF48371">
    <property type="entry name" value="ARM repeat"/>
    <property type="match status" value="1"/>
</dbReference>
<protein>
    <recommendedName>
        <fullName evidence="2">HEAT repeat domain-containing protein</fullName>
    </recommendedName>
</protein>
<evidence type="ECO:0008006" key="2">
    <source>
        <dbReference type="Google" id="ProtNLM"/>
    </source>
</evidence>
<reference evidence="1" key="1">
    <citation type="journal article" date="2015" name="Nature">
        <title>Complex archaea that bridge the gap between prokaryotes and eukaryotes.</title>
        <authorList>
            <person name="Spang A."/>
            <person name="Saw J.H."/>
            <person name="Jorgensen S.L."/>
            <person name="Zaremba-Niedzwiedzka K."/>
            <person name="Martijn J."/>
            <person name="Lind A.E."/>
            <person name="van Eijk R."/>
            <person name="Schleper C."/>
            <person name="Guy L."/>
            <person name="Ettema T.J."/>
        </authorList>
    </citation>
    <scope>NUCLEOTIDE SEQUENCE</scope>
</reference>
<organism evidence="1">
    <name type="scientific">marine sediment metagenome</name>
    <dbReference type="NCBI Taxonomy" id="412755"/>
    <lineage>
        <taxon>unclassified sequences</taxon>
        <taxon>metagenomes</taxon>
        <taxon>ecological metagenomes</taxon>
    </lineage>
</organism>